<evidence type="ECO:0000313" key="1">
    <source>
        <dbReference type="EMBL" id="CAD8194914.1"/>
    </source>
</evidence>
<name>A0A8S1WXW7_PAROT</name>
<comment type="caution">
    <text evidence="1">The sequence shown here is derived from an EMBL/GenBank/DDBJ whole genome shotgun (WGS) entry which is preliminary data.</text>
</comment>
<evidence type="ECO:0000313" key="2">
    <source>
        <dbReference type="Proteomes" id="UP000683925"/>
    </source>
</evidence>
<organism evidence="1 2">
    <name type="scientific">Paramecium octaurelia</name>
    <dbReference type="NCBI Taxonomy" id="43137"/>
    <lineage>
        <taxon>Eukaryota</taxon>
        <taxon>Sar</taxon>
        <taxon>Alveolata</taxon>
        <taxon>Ciliophora</taxon>
        <taxon>Intramacronucleata</taxon>
        <taxon>Oligohymenophorea</taxon>
        <taxon>Peniculida</taxon>
        <taxon>Parameciidae</taxon>
        <taxon>Paramecium</taxon>
    </lineage>
</organism>
<dbReference type="OrthoDB" id="311634at2759"/>
<keyword evidence="2" id="KW-1185">Reference proteome</keyword>
<dbReference type="EMBL" id="CAJJDP010000108">
    <property type="protein sequence ID" value="CAD8194914.1"/>
    <property type="molecule type" value="Genomic_DNA"/>
</dbReference>
<accession>A0A8S1WXW7</accession>
<dbReference type="Proteomes" id="UP000683925">
    <property type="component" value="Unassembled WGS sequence"/>
</dbReference>
<reference evidence="1" key="1">
    <citation type="submission" date="2021-01" db="EMBL/GenBank/DDBJ databases">
        <authorList>
            <consortium name="Genoscope - CEA"/>
            <person name="William W."/>
        </authorList>
    </citation>
    <scope>NUCLEOTIDE SEQUENCE</scope>
</reference>
<gene>
    <name evidence="1" type="ORF">POCTA_138.1.T1080016</name>
</gene>
<protein>
    <submittedName>
        <fullName evidence="1">Uncharacterized protein</fullName>
    </submittedName>
</protein>
<proteinExistence type="predicted"/>
<sequence>MSETQVISGTEIDGVWYFDCPGFDDNVSEYNRIAHRINLYNYLKKAKKVIGFLVMDGSIKDAQIIKDTINPLYELMEDKNQLLLEHEKWLSLILVKIKKNARQNCIIYLKIFLIFFQIPIVDNQMAITAFLDKCKKKLLNDNQQFETLKNNTRQKIIDIVQRQLQNNEFKVQFQLMMENKLFYLIQDGIAMLIIKVQHIMLIFQNQFNHYILENQSDVSQKEQIIKQLQSILKEDINQNNLEFFFLDQLISDATSYLKILFYTKNRNIALFNINTEIIRKNLEVAMQLITQIEKSDQNLIRLGMISLIHVISSVQLLLFESIIINQGKMSIEQRVDKFKNRVLKLKYELHLESQARNERI</sequence>
<dbReference type="AlphaFoldDB" id="A0A8S1WXW7"/>